<sequence>MLPLSLIYLFYFETESRSVSQAGVQWCDLRSLQPPPSRFKQFSCLSLPNSWNYRCPPPRPANFFVFLVETGFLLNHVDQASFELLTSSDPATSASQSARIIGLSHGRPCVFFKHS</sequence>
<evidence type="ECO:0000313" key="2">
    <source>
        <dbReference type="Proteomes" id="UP000233100"/>
    </source>
</evidence>
<dbReference type="GeneTree" id="ENSGT00940000164709"/>
<dbReference type="Ensembl" id="ENSMFAT00000101044.1">
    <property type="protein sequence ID" value="ENSMFAP00000047605.1"/>
    <property type="gene ID" value="ENSMFAG00000049901.1"/>
</dbReference>
<reference evidence="1 2" key="1">
    <citation type="submission" date="2013-03" db="EMBL/GenBank/DDBJ databases">
        <authorList>
            <person name="Warren W."/>
            <person name="Wilson R.K."/>
        </authorList>
    </citation>
    <scope>NUCLEOTIDE SEQUENCE</scope>
</reference>
<protein>
    <submittedName>
        <fullName evidence="1">Uncharacterized protein</fullName>
    </submittedName>
</protein>
<dbReference type="PANTHER" id="PTHR46254:SF3">
    <property type="entry name" value="SECRETED PROTEIN"/>
    <property type="match status" value="1"/>
</dbReference>
<dbReference type="PANTHER" id="PTHR46254">
    <property type="entry name" value="PROTEIN GVQW1-RELATED"/>
    <property type="match status" value="1"/>
</dbReference>
<keyword evidence="2" id="KW-1185">Reference proteome</keyword>
<reference evidence="1" key="2">
    <citation type="submission" date="2025-08" db="UniProtKB">
        <authorList>
            <consortium name="Ensembl"/>
        </authorList>
    </citation>
    <scope>IDENTIFICATION</scope>
</reference>
<dbReference type="PRINTS" id="PR02045">
    <property type="entry name" value="F138DOMAIN"/>
</dbReference>
<dbReference type="AlphaFoldDB" id="A0A7N9CBE2"/>
<evidence type="ECO:0000313" key="1">
    <source>
        <dbReference type="Ensembl" id="ENSMFAP00000047605.1"/>
    </source>
</evidence>
<name>A0A7N9CBE2_MACFA</name>
<accession>A0A7N9CBE2</accession>
<dbReference type="Proteomes" id="UP000233100">
    <property type="component" value="Chromosome X"/>
</dbReference>
<proteinExistence type="predicted"/>
<reference evidence="1" key="3">
    <citation type="submission" date="2025-09" db="UniProtKB">
        <authorList>
            <consortium name="Ensembl"/>
        </authorList>
    </citation>
    <scope>IDENTIFICATION</scope>
</reference>
<organism evidence="1 2">
    <name type="scientific">Macaca fascicularis</name>
    <name type="common">Crab-eating macaque</name>
    <name type="synonym">Cynomolgus monkey</name>
    <dbReference type="NCBI Taxonomy" id="9541"/>
    <lineage>
        <taxon>Eukaryota</taxon>
        <taxon>Metazoa</taxon>
        <taxon>Chordata</taxon>
        <taxon>Craniata</taxon>
        <taxon>Vertebrata</taxon>
        <taxon>Euteleostomi</taxon>
        <taxon>Mammalia</taxon>
        <taxon>Eutheria</taxon>
        <taxon>Euarchontoglires</taxon>
        <taxon>Primates</taxon>
        <taxon>Haplorrhini</taxon>
        <taxon>Catarrhini</taxon>
        <taxon>Cercopithecidae</taxon>
        <taxon>Cercopithecinae</taxon>
        <taxon>Macaca</taxon>
    </lineage>
</organism>